<keyword evidence="1" id="KW-0732">Signal</keyword>
<evidence type="ECO:0000313" key="3">
    <source>
        <dbReference type="Proteomes" id="UP000012081"/>
    </source>
</evidence>
<dbReference type="NCBIfam" id="TIGR04275">
    <property type="entry name" value="beta_prop_Msarc"/>
    <property type="match status" value="2"/>
</dbReference>
<accession>M8DLQ9</accession>
<dbReference type="PATRIC" id="fig|1300222.3.peg.653"/>
<gene>
    <name evidence="2" type="ORF">I532_03075</name>
</gene>
<evidence type="ECO:0000256" key="1">
    <source>
        <dbReference type="SAM" id="SignalP"/>
    </source>
</evidence>
<feature type="signal peptide" evidence="1">
    <location>
        <begin position="1"/>
        <end position="27"/>
    </location>
</feature>
<dbReference type="STRING" id="1300222.I532_03075"/>
<dbReference type="PANTHER" id="PTHR36842:SF1">
    <property type="entry name" value="PROTEIN TOLB"/>
    <property type="match status" value="1"/>
</dbReference>
<dbReference type="InterPro" id="IPR027618">
    <property type="entry name" value="Beta_prop_Msarc"/>
</dbReference>
<dbReference type="InterPro" id="IPR011042">
    <property type="entry name" value="6-blade_b-propeller_TolB-like"/>
</dbReference>
<dbReference type="SUPFAM" id="SSF82171">
    <property type="entry name" value="DPP6 N-terminal domain-like"/>
    <property type="match status" value="2"/>
</dbReference>
<dbReference type="EMBL" id="APBN01000001">
    <property type="protein sequence ID" value="EMT54553.1"/>
    <property type="molecule type" value="Genomic_DNA"/>
</dbReference>
<dbReference type="OrthoDB" id="9815657at2"/>
<dbReference type="PANTHER" id="PTHR36842">
    <property type="entry name" value="PROTEIN TOLB HOMOLOG"/>
    <property type="match status" value="1"/>
</dbReference>
<comment type="caution">
    <text evidence="2">The sequence shown here is derived from an EMBL/GenBank/DDBJ whole genome shotgun (WGS) entry which is preliminary data.</text>
</comment>
<dbReference type="SUPFAM" id="SSF69304">
    <property type="entry name" value="Tricorn protease N-terminal domain"/>
    <property type="match status" value="1"/>
</dbReference>
<sequence>MKRGRIRGLMAAVLLTSSLWGGTSAFAANEIRVDASQPYIARTGFDISTDYAVWMVKGENTITLYDIDDQSESKIGNKSSGKKSPVVDGKYVAWIDDRHGGDDVYLYDIDREKEIRITDGDAKPSELDIADNMIVWADSSDGNIYLYDIEAGTEKRVSTSGRASNPTVTGSYVAWEDTRNKNSDIFYYDISKGREYPAVEESGNQTNPSIYDDQIVYESDTGRDTDIYLHELGSSRNKQLTTDSADEVMPQIYKNNFIYFNEEDEALYFGSVSRPKNAKEIASDVDDRLQPRIAGDYVIFAKRDRDDNLSVYIYDTDEGDLVQIGGTSGEPTQPDGDDRYVVYINESKRSSSVVLYDLKTKTSKVISKSDSEPSRPLVSSPYVVWYDEDEETLMVYNIRTGKLDRAVDKGDSPHSDLYELEGKNLLWVNEGRRYDITLTDLSTGDSEEIETLNEEPLYLDVNENYAMWVKDEGSRYGSVYLYDIDRGRDEEIRSDVELKGASLGDEFVVWSEYSNSTRSYDLYYYDIDRERTNLAVRWTERDQIEPQASRDVVFFSDNRNSKRDTDYYFELYDIDRDSYMNEIWSEDAEIEEPRMGGNRLVWIDNRDSTPAVYTAEFASPRDDDDDDDNGGEIPGDYTDYNFIKVMTGSDDSVIKIIAKNANRTYFVLDPGTSKEKSIPFMTALDDVNTFFKLLNGTNINSVVIRVFNK</sequence>
<dbReference type="Proteomes" id="UP000012081">
    <property type="component" value="Unassembled WGS sequence"/>
</dbReference>
<proteinExistence type="predicted"/>
<protein>
    <recommendedName>
        <fullName evidence="4">DUF5050 domain-containing protein</fullName>
    </recommendedName>
</protein>
<dbReference type="AlphaFoldDB" id="M8DLQ9"/>
<dbReference type="Gene3D" id="2.120.10.30">
    <property type="entry name" value="TolB, C-terminal domain"/>
    <property type="match status" value="2"/>
</dbReference>
<dbReference type="RefSeq" id="WP_003386326.1">
    <property type="nucleotide sequence ID" value="NZ_APBN01000001.1"/>
</dbReference>
<name>M8DLQ9_9BACL</name>
<reference evidence="2 3" key="1">
    <citation type="submission" date="2013-03" db="EMBL/GenBank/DDBJ databases">
        <title>Assembly of a new bacterial strain Brevibacillus borstelensis AK1.</title>
        <authorList>
            <person name="Rajan I."/>
            <person name="PoliReddy D."/>
            <person name="Sugumar T."/>
            <person name="Rathinam K."/>
            <person name="Alqarawi S."/>
            <person name="Khalil A.B."/>
            <person name="Sivakumar N."/>
        </authorList>
    </citation>
    <scope>NUCLEOTIDE SEQUENCE [LARGE SCALE GENOMIC DNA]</scope>
    <source>
        <strain evidence="2 3">AK1</strain>
    </source>
</reference>
<feature type="chain" id="PRO_5004095390" description="DUF5050 domain-containing protein" evidence="1">
    <location>
        <begin position="28"/>
        <end position="709"/>
    </location>
</feature>
<evidence type="ECO:0000313" key="2">
    <source>
        <dbReference type="EMBL" id="EMT54553.1"/>
    </source>
</evidence>
<organism evidence="2 3">
    <name type="scientific">Brevibacillus borstelensis AK1</name>
    <dbReference type="NCBI Taxonomy" id="1300222"/>
    <lineage>
        <taxon>Bacteria</taxon>
        <taxon>Bacillati</taxon>
        <taxon>Bacillota</taxon>
        <taxon>Bacilli</taxon>
        <taxon>Bacillales</taxon>
        <taxon>Paenibacillaceae</taxon>
        <taxon>Brevibacillus</taxon>
    </lineage>
</organism>
<keyword evidence="3" id="KW-1185">Reference proteome</keyword>
<evidence type="ECO:0008006" key="4">
    <source>
        <dbReference type="Google" id="ProtNLM"/>
    </source>
</evidence>